<name>A0A6I4SSD8_9SPHN</name>
<proteinExistence type="predicted"/>
<comment type="caution">
    <text evidence="1">The sequence shown here is derived from an EMBL/GenBank/DDBJ whole genome shotgun (WGS) entry which is preliminary data.</text>
</comment>
<dbReference type="EMBL" id="WTYM01000030">
    <property type="protein sequence ID" value="MXO58891.1"/>
    <property type="molecule type" value="Genomic_DNA"/>
</dbReference>
<keyword evidence="2" id="KW-1185">Reference proteome</keyword>
<dbReference type="RefSeq" id="WP_159792763.1">
    <property type="nucleotide sequence ID" value="NZ_WTYM01000030.1"/>
</dbReference>
<dbReference type="Proteomes" id="UP000433652">
    <property type="component" value="Unassembled WGS sequence"/>
</dbReference>
<gene>
    <name evidence="1" type="ORF">GRI89_04970</name>
</gene>
<dbReference type="OrthoDB" id="9816320at2"/>
<protein>
    <submittedName>
        <fullName evidence="1">Uncharacterized protein</fullName>
    </submittedName>
</protein>
<reference evidence="1 2" key="1">
    <citation type="submission" date="2019-12" db="EMBL/GenBank/DDBJ databases">
        <title>Genomic-based taxomic classification of the family Erythrobacteraceae.</title>
        <authorList>
            <person name="Xu L."/>
        </authorList>
    </citation>
    <scope>NUCLEOTIDE SEQUENCE [LARGE SCALE GENOMIC DNA]</scope>
    <source>
        <strain evidence="1 2">MCCC 1K01500</strain>
    </source>
</reference>
<sequence length="95" mass="10900">MFRIKSMDLATRTAFEDAFDKLWTLLDHDPEMGLFQEEGAAGGPFRMLIPERHAERVESLSPGDWKNCRDATERSWISIRRARSMADYGLKGPPD</sequence>
<dbReference type="AlphaFoldDB" id="A0A6I4SSD8"/>
<evidence type="ECO:0000313" key="1">
    <source>
        <dbReference type="EMBL" id="MXO58891.1"/>
    </source>
</evidence>
<organism evidence="1 2">
    <name type="scientific">Croceibacterium salegens</name>
    <dbReference type="NCBI Taxonomy" id="1737568"/>
    <lineage>
        <taxon>Bacteria</taxon>
        <taxon>Pseudomonadati</taxon>
        <taxon>Pseudomonadota</taxon>
        <taxon>Alphaproteobacteria</taxon>
        <taxon>Sphingomonadales</taxon>
        <taxon>Erythrobacteraceae</taxon>
        <taxon>Croceibacterium</taxon>
    </lineage>
</organism>
<evidence type="ECO:0000313" key="2">
    <source>
        <dbReference type="Proteomes" id="UP000433652"/>
    </source>
</evidence>
<accession>A0A6I4SSD8</accession>